<gene>
    <name evidence="2" type="ORF">LSH36_156g00002</name>
</gene>
<organism evidence="2 3">
    <name type="scientific">Paralvinella palmiformis</name>
    <dbReference type="NCBI Taxonomy" id="53620"/>
    <lineage>
        <taxon>Eukaryota</taxon>
        <taxon>Metazoa</taxon>
        <taxon>Spiralia</taxon>
        <taxon>Lophotrochozoa</taxon>
        <taxon>Annelida</taxon>
        <taxon>Polychaeta</taxon>
        <taxon>Sedentaria</taxon>
        <taxon>Canalipalpata</taxon>
        <taxon>Terebellida</taxon>
        <taxon>Terebelliformia</taxon>
        <taxon>Alvinellidae</taxon>
        <taxon>Paralvinella</taxon>
    </lineage>
</organism>
<evidence type="ECO:0000313" key="2">
    <source>
        <dbReference type="EMBL" id="KAK2159192.1"/>
    </source>
</evidence>
<sequence length="949" mass="102045">MALSHVNLLQEWRDRAGKGQSDARRVIAEMLTPSGLHTNCYAFIRMVTGVTRSVISSVNSYMRETGGRRDPPPHGLKTFWENHPKRRKLDNKTDNIVSLQDGGIMSVMESESSLVRNQRKVLLATSNDDEDDEDGDNAQDDIAVVADSDIQDKTICLSPSVEQLTSNHNTAASIMVLDSSGTLNNPDDHLELIPFCNPDGSTQLIQVPIIAYSNPEGDSLLQDLNLQIPVDPGGLVLDNGSAFLDNNGIILDIPTLPHSLLQNPATIKSQVNPESQASSIRTAPIEVNTAKDSTLSSDAQQRDQYLITTAQNNTDIYSKGESKTENTESQLVLRNRSNEVRDTVQMLPPHSAMSNITEMKRLDIPVSGDRDELSATVLSISDCQLADFSISKDSSATAIKNPYSVNTSQPTSADVIYKIETASSNDLPGSISDADMALQGEMLYMDSNKLLPLTSIHGTSSLLYPPNAEVLSTRNFENLSTSGVRTSQYLISSISSPGESSSVSSVKTKSPTINYVPTQSQQKPSVPSQQTAGTEGSHLESSVVTCVKDSKTYANCTLLLPEQMPPITCSTKLERKGIQSIERSVFDMMTSAESMKDTLWQPSTVSSLCVTKQSSVINSSSSQYIPPTLLLEQSYAQPVLTSTKSLNVPVKCTSVEASSSMALPATTKSHLAATTFVQPVKTLSSTLLRDKQPVGLTKPGMIRKSKRTNFGVQLGSTTQLSILPKPAPGGILASHSSSNASLPMTVLAVSTAAPSQIVISTGLVPSTVPGLMFSSLVNPMPQIVMPIVNNKSIESQHTNPVSAVQNAAPMQGLQFGSSSTIILHNATSQRGGSFSLQHLANQKTGSVAVEHGQGSMYITRAPNSDIQFVQPIMPRLLLPPVEQMKSVHQVASSIMTVPVRQAPAPIATDQHLLQTITTVLPTATSSSKRHLKEMLPVLPTTVFANKHKS</sequence>
<feature type="compositionally biased region" description="Low complexity" evidence="1">
    <location>
        <begin position="515"/>
        <end position="531"/>
    </location>
</feature>
<comment type="caution">
    <text evidence="2">The sequence shown here is derived from an EMBL/GenBank/DDBJ whole genome shotgun (WGS) entry which is preliminary data.</text>
</comment>
<accession>A0AAD9JTV3</accession>
<name>A0AAD9JTV3_9ANNE</name>
<reference evidence="2" key="1">
    <citation type="journal article" date="2023" name="Mol. Biol. Evol.">
        <title>Third-Generation Sequencing Reveals the Adaptive Role of the Epigenome in Three Deep-Sea Polychaetes.</title>
        <authorList>
            <person name="Perez M."/>
            <person name="Aroh O."/>
            <person name="Sun Y."/>
            <person name="Lan Y."/>
            <person name="Juniper S.K."/>
            <person name="Young C.R."/>
            <person name="Angers B."/>
            <person name="Qian P.Y."/>
        </authorList>
    </citation>
    <scope>NUCLEOTIDE SEQUENCE</scope>
    <source>
        <strain evidence="2">P08H-3</strain>
    </source>
</reference>
<dbReference type="EMBL" id="JAODUP010000156">
    <property type="protein sequence ID" value="KAK2159192.1"/>
    <property type="molecule type" value="Genomic_DNA"/>
</dbReference>
<keyword evidence="3" id="KW-1185">Reference proteome</keyword>
<evidence type="ECO:0000313" key="3">
    <source>
        <dbReference type="Proteomes" id="UP001208570"/>
    </source>
</evidence>
<dbReference type="AlphaFoldDB" id="A0AAD9JTV3"/>
<dbReference type="Proteomes" id="UP001208570">
    <property type="component" value="Unassembled WGS sequence"/>
</dbReference>
<proteinExistence type="predicted"/>
<protein>
    <submittedName>
        <fullName evidence="2">Uncharacterized protein</fullName>
    </submittedName>
</protein>
<evidence type="ECO:0000256" key="1">
    <source>
        <dbReference type="SAM" id="MobiDB-lite"/>
    </source>
</evidence>
<feature type="region of interest" description="Disordered" evidence="1">
    <location>
        <begin position="515"/>
        <end position="540"/>
    </location>
</feature>